<dbReference type="SUPFAM" id="SSF56935">
    <property type="entry name" value="Porins"/>
    <property type="match status" value="1"/>
</dbReference>
<protein>
    <submittedName>
        <fullName evidence="15">TonB-dependent receptor plug domain-containing protein</fullName>
    </submittedName>
</protein>
<evidence type="ECO:0000256" key="2">
    <source>
        <dbReference type="ARBA" id="ARBA00022448"/>
    </source>
</evidence>
<proteinExistence type="inferred from homology"/>
<feature type="chain" id="PRO_5046555958" evidence="12">
    <location>
        <begin position="29"/>
        <end position="633"/>
    </location>
</feature>
<evidence type="ECO:0000313" key="15">
    <source>
        <dbReference type="EMBL" id="MFC3527112.1"/>
    </source>
</evidence>
<dbReference type="Pfam" id="PF07715">
    <property type="entry name" value="Plug"/>
    <property type="match status" value="1"/>
</dbReference>
<evidence type="ECO:0000259" key="14">
    <source>
        <dbReference type="Pfam" id="PF07715"/>
    </source>
</evidence>
<dbReference type="InterPro" id="IPR012910">
    <property type="entry name" value="Plug_dom"/>
</dbReference>
<keyword evidence="4 10" id="KW-0812">Transmembrane</keyword>
<evidence type="ECO:0000256" key="3">
    <source>
        <dbReference type="ARBA" id="ARBA00022452"/>
    </source>
</evidence>
<dbReference type="PROSITE" id="PS52016">
    <property type="entry name" value="TONB_DEPENDENT_REC_3"/>
    <property type="match status" value="1"/>
</dbReference>
<dbReference type="InterPro" id="IPR000531">
    <property type="entry name" value="Beta-barrel_TonB"/>
</dbReference>
<evidence type="ECO:0000256" key="11">
    <source>
        <dbReference type="RuleBase" id="RU003357"/>
    </source>
</evidence>
<evidence type="ECO:0000256" key="6">
    <source>
        <dbReference type="ARBA" id="ARBA00023065"/>
    </source>
</evidence>
<dbReference type="InterPro" id="IPR036942">
    <property type="entry name" value="Beta-barrel_TonB_sf"/>
</dbReference>
<dbReference type="EMBL" id="JBHRXJ010000002">
    <property type="protein sequence ID" value="MFC3527112.1"/>
    <property type="molecule type" value="Genomic_DNA"/>
</dbReference>
<name>A0ABV7R0F4_9RHOB</name>
<sequence>MTRKAAFAPTLPGTALLAAIIAPLPLWAQQGDPDTVQLDPVVITGGLTPIAADAYGRAHTVLTADEIERRGLRTVQDALRIVPGVAVSSAGASQTQVRIRGAEGNHTLILIDGVPATGGNDEYYLSGLETANIDRIEVLRGPQSVFYGSNASAGVINIVTRRAEPGTHAGGRVEVGNGYALSGWFSQRGERGGLMFTASKHDDHGYNSALNGDEKDGIDRRSLGLSGDWQASDALQLGFTLRRAREDMDYDSQNFSATGAGTYLIDDPDRHSRHDEFTGALWGEYVMADGRLVHRLEYQESVFKRRQDSDDETRGETRALKYRLSYGLDGRPVAEARHLLNLMIERVEDENDAAPDYARANNSLALEYRGFLENGLDIQAGLRRDDFDRFADFTSWNLGLSWQVPDSRYRLHASAGRGLVKPSYYELFADDAYTLGNPGLSPERNSGFDLGVEAELMDGRGSIDVTYFNEHMQDEISYAVGAAPDGRASYVNQRGESRRQGVEVAGQWQASDALWLGMSYTYLDAKNPDGSVEVRRPRHQLGLSARHDLWDGRGWIGGDIRHVAGNYDSQGWNGDQVRELPDYTLVNLSGGYDLTDRVRATARVVNLFDKEYSDVWGYGTQGRQAYLGLEAKW</sequence>
<dbReference type="Pfam" id="PF00593">
    <property type="entry name" value="TonB_dep_Rec_b-barrel"/>
    <property type="match status" value="1"/>
</dbReference>
<organism evidence="15 16">
    <name type="scientific">Paracoccus mangrovi</name>
    <dbReference type="NCBI Taxonomy" id="1715645"/>
    <lineage>
        <taxon>Bacteria</taxon>
        <taxon>Pseudomonadati</taxon>
        <taxon>Pseudomonadota</taxon>
        <taxon>Alphaproteobacteria</taxon>
        <taxon>Rhodobacterales</taxon>
        <taxon>Paracoccaceae</taxon>
        <taxon>Paracoccus</taxon>
    </lineage>
</organism>
<keyword evidence="8 10" id="KW-0472">Membrane</keyword>
<keyword evidence="16" id="KW-1185">Reference proteome</keyword>
<feature type="domain" description="TonB-dependent receptor-like beta-barrel" evidence="13">
    <location>
        <begin position="205"/>
        <end position="607"/>
    </location>
</feature>
<keyword evidence="9 10" id="KW-0998">Cell outer membrane</keyword>
<reference evidence="16" key="1">
    <citation type="journal article" date="2019" name="Int. J. Syst. Evol. Microbiol.">
        <title>The Global Catalogue of Microorganisms (GCM) 10K type strain sequencing project: providing services to taxonomists for standard genome sequencing and annotation.</title>
        <authorList>
            <consortium name="The Broad Institute Genomics Platform"/>
            <consortium name="The Broad Institute Genome Sequencing Center for Infectious Disease"/>
            <person name="Wu L."/>
            <person name="Ma J."/>
        </authorList>
    </citation>
    <scope>NUCLEOTIDE SEQUENCE [LARGE SCALE GENOMIC DNA]</scope>
    <source>
        <strain evidence="16">KCTC 42899</strain>
    </source>
</reference>
<feature type="domain" description="TonB-dependent receptor plug" evidence="14">
    <location>
        <begin position="58"/>
        <end position="155"/>
    </location>
</feature>
<evidence type="ECO:0000256" key="12">
    <source>
        <dbReference type="SAM" id="SignalP"/>
    </source>
</evidence>
<evidence type="ECO:0000256" key="7">
    <source>
        <dbReference type="ARBA" id="ARBA00023077"/>
    </source>
</evidence>
<dbReference type="InterPro" id="IPR039426">
    <property type="entry name" value="TonB-dep_rcpt-like"/>
</dbReference>
<evidence type="ECO:0000256" key="9">
    <source>
        <dbReference type="ARBA" id="ARBA00023237"/>
    </source>
</evidence>
<evidence type="ECO:0000313" key="16">
    <source>
        <dbReference type="Proteomes" id="UP001595721"/>
    </source>
</evidence>
<evidence type="ECO:0000256" key="5">
    <source>
        <dbReference type="ARBA" id="ARBA00022729"/>
    </source>
</evidence>
<evidence type="ECO:0000256" key="8">
    <source>
        <dbReference type="ARBA" id="ARBA00023136"/>
    </source>
</evidence>
<keyword evidence="15" id="KW-0675">Receptor</keyword>
<comment type="subcellular location">
    <subcellularLocation>
        <location evidence="1 10">Cell outer membrane</location>
        <topology evidence="1 10">Multi-pass membrane protein</topology>
    </subcellularLocation>
</comment>
<keyword evidence="6" id="KW-0406">Ion transport</keyword>
<dbReference type="Proteomes" id="UP001595721">
    <property type="component" value="Unassembled WGS sequence"/>
</dbReference>
<keyword evidence="5 12" id="KW-0732">Signal</keyword>
<evidence type="ECO:0000256" key="1">
    <source>
        <dbReference type="ARBA" id="ARBA00004571"/>
    </source>
</evidence>
<evidence type="ECO:0000256" key="4">
    <source>
        <dbReference type="ARBA" id="ARBA00022692"/>
    </source>
</evidence>
<dbReference type="InterPro" id="IPR037066">
    <property type="entry name" value="Plug_dom_sf"/>
</dbReference>
<gene>
    <name evidence="15" type="ORF">ACFOMH_02930</name>
</gene>
<dbReference type="PANTHER" id="PTHR30069:SF53">
    <property type="entry name" value="COLICIN I RECEPTOR-RELATED"/>
    <property type="match status" value="1"/>
</dbReference>
<keyword evidence="7 11" id="KW-0798">TonB box</keyword>
<keyword evidence="2 10" id="KW-0813">Transport</keyword>
<evidence type="ECO:0000259" key="13">
    <source>
        <dbReference type="Pfam" id="PF00593"/>
    </source>
</evidence>
<comment type="caution">
    <text evidence="15">The sequence shown here is derived from an EMBL/GenBank/DDBJ whole genome shotgun (WGS) entry which is preliminary data.</text>
</comment>
<dbReference type="CDD" id="cd01347">
    <property type="entry name" value="ligand_gated_channel"/>
    <property type="match status" value="1"/>
</dbReference>
<comment type="similarity">
    <text evidence="10 11">Belongs to the TonB-dependent receptor family.</text>
</comment>
<feature type="signal peptide" evidence="12">
    <location>
        <begin position="1"/>
        <end position="28"/>
    </location>
</feature>
<dbReference type="Gene3D" id="2.40.170.20">
    <property type="entry name" value="TonB-dependent receptor, beta-barrel domain"/>
    <property type="match status" value="1"/>
</dbReference>
<dbReference type="PANTHER" id="PTHR30069">
    <property type="entry name" value="TONB-DEPENDENT OUTER MEMBRANE RECEPTOR"/>
    <property type="match status" value="1"/>
</dbReference>
<keyword evidence="3 10" id="KW-1134">Transmembrane beta strand</keyword>
<dbReference type="Gene3D" id="2.170.130.10">
    <property type="entry name" value="TonB-dependent receptor, plug domain"/>
    <property type="match status" value="1"/>
</dbReference>
<accession>A0ABV7R0F4</accession>
<dbReference type="RefSeq" id="WP_377742517.1">
    <property type="nucleotide sequence ID" value="NZ_JBHRXJ010000002.1"/>
</dbReference>
<evidence type="ECO:0000256" key="10">
    <source>
        <dbReference type="PROSITE-ProRule" id="PRU01360"/>
    </source>
</evidence>